<dbReference type="Pfam" id="PF08206">
    <property type="entry name" value="OB_RNB"/>
    <property type="match status" value="1"/>
</dbReference>
<sequence length="701" mass="77905">MGRSNGRKRPKTRRTPRSNPRGVLSVSARGFGFVQTAEGEYFVPASKMGTAFDGDFVEIAPSKVNRAHRQESKEHHETGGRPTARVVNVIMRNHETIVGRYEVAEPFGVVVPEDPRIPYDIFTRRSDAPHVNDGDMVRVRMVEYPTRHTAATGVVEEVLGREEDVRLDAEVVIARHKLETEFSSAALEEAAHAEVDVEGALAQGYRDLRGLTVFTIDPDDAKDFDDAVSLERVDAPHGGAPGTTGETRPLPAGAVWRLGVHIADVSYYVPWNSSIDLDARRRATSVYLADRVVPMLPEALSNEVCSLKPHEPRRAFTVDLWLDDRARLLDADFYPSIIESRARLTYGEAQEAIDADRKGKELTSANGDLTDGIAARIVALAAIARKRSAARTARGGIDFETTEAKVRLAQDGTPLSIELRRKTDATSLIEEAMILANEAVASFMDDSRFPCLYRVHETPSADTLAELVPLLQEFSSCRDLDVSRFVAGSPQEIQRVLANTAGRPEEELVSSLLLRSMKRALYRPYCESHFGLASVAYTHFTSPIRRYPDLVVHRMLKARLTKRGGDFDQQKSALSWIAEHASTMERTAEAAARESQEMKMCELLSSEVGSSFDGVISGVATYGAFVRLPCTVEGLVPVRSLGDEYFALDPVRRSLTGTDSGRVFRLGQKVRVVLVAVDARRRRLDFRLDRSEERSERRKRR</sequence>
<dbReference type="InterPro" id="IPR011805">
    <property type="entry name" value="RNase_R"/>
</dbReference>
<dbReference type="GO" id="GO:0008859">
    <property type="term" value="F:exoribonuclease II activity"/>
    <property type="evidence" value="ECO:0007669"/>
    <property type="project" value="UniProtKB-UniRule"/>
</dbReference>
<evidence type="ECO:0000256" key="9">
    <source>
        <dbReference type="SAM" id="MobiDB-lite"/>
    </source>
</evidence>
<organism evidence="11 12">
    <name type="scientific">Candidatus Aveggerthella stercoripullorum</name>
    <dbReference type="NCBI Taxonomy" id="2840688"/>
    <lineage>
        <taxon>Bacteria</taxon>
        <taxon>Bacillati</taxon>
        <taxon>Actinomycetota</taxon>
        <taxon>Coriobacteriia</taxon>
        <taxon>Eggerthellales</taxon>
        <taxon>Eggerthellaceae</taxon>
        <taxon>Eggerthellaceae incertae sedis</taxon>
        <taxon>Candidatus Aveggerthella</taxon>
    </lineage>
</organism>
<dbReference type="SMART" id="SM00955">
    <property type="entry name" value="RNB"/>
    <property type="match status" value="1"/>
</dbReference>
<dbReference type="Gene3D" id="2.40.50.140">
    <property type="entry name" value="Nucleic acid-binding proteins"/>
    <property type="match status" value="2"/>
</dbReference>
<comment type="caution">
    <text evidence="11">The sequence shown here is derived from an EMBL/GenBank/DDBJ whole genome shotgun (WGS) entry which is preliminary data.</text>
</comment>
<evidence type="ECO:0000313" key="11">
    <source>
        <dbReference type="EMBL" id="HIR01234.1"/>
    </source>
</evidence>
<feature type="region of interest" description="Disordered" evidence="9">
    <location>
        <begin position="1"/>
        <end position="24"/>
    </location>
</feature>
<dbReference type="PANTHER" id="PTHR23355:SF9">
    <property type="entry name" value="DIS3-LIKE EXONUCLEASE 2"/>
    <property type="match status" value="1"/>
</dbReference>
<keyword evidence="3 8" id="KW-0963">Cytoplasm</keyword>
<comment type="similarity">
    <text evidence="8">Belongs to the RNR ribonuclease family. RNase R subfamily.</text>
</comment>
<dbReference type="InterPro" id="IPR004476">
    <property type="entry name" value="RNase_II/RNase_R"/>
</dbReference>
<accession>A0A9D1D2L6</accession>
<evidence type="ECO:0000256" key="2">
    <source>
        <dbReference type="ARBA" id="ARBA00004496"/>
    </source>
</evidence>
<dbReference type="Pfam" id="PF00575">
    <property type="entry name" value="S1"/>
    <property type="match status" value="1"/>
</dbReference>
<dbReference type="HAMAP" id="MF_01895">
    <property type="entry name" value="RNase_R"/>
    <property type="match status" value="1"/>
</dbReference>
<dbReference type="GO" id="GO:0003723">
    <property type="term" value="F:RNA binding"/>
    <property type="evidence" value="ECO:0007669"/>
    <property type="project" value="UniProtKB-UniRule"/>
</dbReference>
<dbReference type="SMART" id="SM00316">
    <property type="entry name" value="S1"/>
    <property type="match status" value="1"/>
</dbReference>
<protein>
    <recommendedName>
        <fullName evidence="8">Ribonuclease R</fullName>
        <shortName evidence="8">RNase R</shortName>
        <ecNumber evidence="8">3.1.13.1</ecNumber>
    </recommendedName>
</protein>
<dbReference type="GO" id="GO:0006402">
    <property type="term" value="P:mRNA catabolic process"/>
    <property type="evidence" value="ECO:0007669"/>
    <property type="project" value="TreeGrafter"/>
</dbReference>
<dbReference type="InterPro" id="IPR040476">
    <property type="entry name" value="CSD2"/>
</dbReference>
<comment type="catalytic activity">
    <reaction evidence="1 8">
        <text>Exonucleolytic cleavage in the 3'- to 5'-direction to yield nucleoside 5'-phosphates.</text>
        <dbReference type="EC" id="3.1.13.1"/>
    </reaction>
</comment>
<dbReference type="PANTHER" id="PTHR23355">
    <property type="entry name" value="RIBONUCLEASE"/>
    <property type="match status" value="1"/>
</dbReference>
<evidence type="ECO:0000256" key="7">
    <source>
        <dbReference type="ARBA" id="ARBA00022884"/>
    </source>
</evidence>
<dbReference type="InterPro" id="IPR012340">
    <property type="entry name" value="NA-bd_OB-fold"/>
</dbReference>
<feature type="domain" description="S1 motif" evidence="10">
    <location>
        <begin position="609"/>
        <end position="689"/>
    </location>
</feature>
<dbReference type="Pfam" id="PF00773">
    <property type="entry name" value="RNB"/>
    <property type="match status" value="1"/>
</dbReference>
<dbReference type="InterPro" id="IPR022966">
    <property type="entry name" value="RNase_II/R_CS"/>
</dbReference>
<dbReference type="PROSITE" id="PS01175">
    <property type="entry name" value="RIBONUCLEASE_II"/>
    <property type="match status" value="1"/>
</dbReference>
<reference evidence="11" key="1">
    <citation type="submission" date="2020-10" db="EMBL/GenBank/DDBJ databases">
        <authorList>
            <person name="Gilroy R."/>
        </authorList>
    </citation>
    <scope>NUCLEOTIDE SEQUENCE</scope>
    <source>
        <strain evidence="11">ChiGjej1B1-2707</strain>
    </source>
</reference>
<evidence type="ECO:0000256" key="4">
    <source>
        <dbReference type="ARBA" id="ARBA00022722"/>
    </source>
</evidence>
<keyword evidence="4 8" id="KW-0540">Nuclease</keyword>
<feature type="compositionally biased region" description="Basic residues" evidence="9">
    <location>
        <begin position="1"/>
        <end position="16"/>
    </location>
</feature>
<evidence type="ECO:0000256" key="3">
    <source>
        <dbReference type="ARBA" id="ARBA00022490"/>
    </source>
</evidence>
<evidence type="ECO:0000256" key="1">
    <source>
        <dbReference type="ARBA" id="ARBA00001849"/>
    </source>
</evidence>
<keyword evidence="7 8" id="KW-0694">RNA-binding</keyword>
<keyword evidence="5 8" id="KW-0378">Hydrolase</keyword>
<dbReference type="InterPro" id="IPR001900">
    <property type="entry name" value="RNase_II/R"/>
</dbReference>
<proteinExistence type="inferred from homology"/>
<keyword evidence="6 8" id="KW-0269">Exonuclease</keyword>
<dbReference type="EMBL" id="DVGB01000039">
    <property type="protein sequence ID" value="HIR01234.1"/>
    <property type="molecule type" value="Genomic_DNA"/>
</dbReference>
<evidence type="ECO:0000259" key="10">
    <source>
        <dbReference type="PROSITE" id="PS50126"/>
    </source>
</evidence>
<comment type="subcellular location">
    <subcellularLocation>
        <location evidence="2 8">Cytoplasm</location>
    </subcellularLocation>
</comment>
<evidence type="ECO:0000256" key="8">
    <source>
        <dbReference type="HAMAP-Rule" id="MF_01895"/>
    </source>
</evidence>
<dbReference type="SUPFAM" id="SSF50249">
    <property type="entry name" value="Nucleic acid-binding proteins"/>
    <property type="match status" value="3"/>
</dbReference>
<dbReference type="NCBIfam" id="TIGR02063">
    <property type="entry name" value="RNase_R"/>
    <property type="match status" value="1"/>
</dbReference>
<name>A0A9D1D2L6_9ACTN</name>
<evidence type="ECO:0000313" key="12">
    <source>
        <dbReference type="Proteomes" id="UP000824261"/>
    </source>
</evidence>
<dbReference type="PROSITE" id="PS50126">
    <property type="entry name" value="S1"/>
    <property type="match status" value="1"/>
</dbReference>
<dbReference type="GO" id="GO:0005829">
    <property type="term" value="C:cytosol"/>
    <property type="evidence" value="ECO:0007669"/>
    <property type="project" value="TreeGrafter"/>
</dbReference>
<gene>
    <name evidence="8 11" type="primary">rnr</name>
    <name evidence="11" type="ORF">IAA69_03120</name>
</gene>
<dbReference type="Pfam" id="PF17876">
    <property type="entry name" value="CSD2"/>
    <property type="match status" value="1"/>
</dbReference>
<dbReference type="CDD" id="cd04471">
    <property type="entry name" value="S1_RNase_R"/>
    <property type="match status" value="1"/>
</dbReference>
<dbReference type="EC" id="3.1.13.1" evidence="8"/>
<dbReference type="NCBIfam" id="TIGR00358">
    <property type="entry name" value="3_prime_RNase"/>
    <property type="match status" value="1"/>
</dbReference>
<dbReference type="AlphaFoldDB" id="A0A9D1D2L6"/>
<dbReference type="InterPro" id="IPR003029">
    <property type="entry name" value="S1_domain"/>
</dbReference>
<comment type="function">
    <text evidence="8">3'-5' exoribonuclease that releases 5'-nucleoside monophosphates and is involved in maturation of structured RNAs.</text>
</comment>
<evidence type="ECO:0000256" key="6">
    <source>
        <dbReference type="ARBA" id="ARBA00022839"/>
    </source>
</evidence>
<evidence type="ECO:0000256" key="5">
    <source>
        <dbReference type="ARBA" id="ARBA00022801"/>
    </source>
</evidence>
<dbReference type="InterPro" id="IPR013223">
    <property type="entry name" value="RNase_B_OB_dom"/>
</dbReference>
<dbReference type="InterPro" id="IPR050180">
    <property type="entry name" value="RNR_Ribonuclease"/>
</dbReference>
<reference evidence="11" key="2">
    <citation type="journal article" date="2021" name="PeerJ">
        <title>Extensive microbial diversity within the chicken gut microbiome revealed by metagenomics and culture.</title>
        <authorList>
            <person name="Gilroy R."/>
            <person name="Ravi A."/>
            <person name="Getino M."/>
            <person name="Pursley I."/>
            <person name="Horton D.L."/>
            <person name="Alikhan N.F."/>
            <person name="Baker D."/>
            <person name="Gharbi K."/>
            <person name="Hall N."/>
            <person name="Watson M."/>
            <person name="Adriaenssens E.M."/>
            <person name="Foster-Nyarko E."/>
            <person name="Jarju S."/>
            <person name="Secka A."/>
            <person name="Antonio M."/>
            <person name="Oren A."/>
            <person name="Chaudhuri R.R."/>
            <person name="La Ragione R."/>
            <person name="Hildebrand F."/>
            <person name="Pallen M.J."/>
        </authorList>
    </citation>
    <scope>NUCLEOTIDE SEQUENCE</scope>
    <source>
        <strain evidence="11">ChiGjej1B1-2707</strain>
    </source>
</reference>
<dbReference type="Proteomes" id="UP000824261">
    <property type="component" value="Unassembled WGS sequence"/>
</dbReference>